<dbReference type="Pfam" id="PF00593">
    <property type="entry name" value="TonB_dep_Rec_b-barrel"/>
    <property type="match status" value="1"/>
</dbReference>
<evidence type="ECO:0000256" key="6">
    <source>
        <dbReference type="ARBA" id="ARBA00023136"/>
    </source>
</evidence>
<dbReference type="InterPro" id="IPR000531">
    <property type="entry name" value="Beta-barrel_TonB"/>
</dbReference>
<evidence type="ECO:0000313" key="14">
    <source>
        <dbReference type="Proteomes" id="UP001143307"/>
    </source>
</evidence>
<gene>
    <name evidence="13" type="ORF">EYC87_08520</name>
</gene>
<dbReference type="SUPFAM" id="SSF56935">
    <property type="entry name" value="Porins"/>
    <property type="match status" value="1"/>
</dbReference>
<protein>
    <submittedName>
        <fullName evidence="13">TonB-dependent receptor</fullName>
    </submittedName>
</protein>
<evidence type="ECO:0000259" key="11">
    <source>
        <dbReference type="Pfam" id="PF00593"/>
    </source>
</evidence>
<dbReference type="Gene3D" id="2.170.130.10">
    <property type="entry name" value="TonB-dependent receptor, plug domain"/>
    <property type="match status" value="1"/>
</dbReference>
<keyword evidence="13" id="KW-0675">Receptor</keyword>
<dbReference type="RefSeq" id="WP_279252510.1">
    <property type="nucleotide sequence ID" value="NZ_SHNP01000003.1"/>
</dbReference>
<organism evidence="13 14">
    <name type="scientific">Candidatus Seongchinamella marina</name>
    <dbReference type="NCBI Taxonomy" id="2518990"/>
    <lineage>
        <taxon>Bacteria</taxon>
        <taxon>Pseudomonadati</taxon>
        <taxon>Pseudomonadota</taxon>
        <taxon>Gammaproteobacteria</taxon>
        <taxon>Cellvibrionales</taxon>
        <taxon>Halieaceae</taxon>
        <taxon>Seongchinamella</taxon>
    </lineage>
</organism>
<dbReference type="EMBL" id="SHNP01000003">
    <property type="protein sequence ID" value="MCX2973617.1"/>
    <property type="molecule type" value="Genomic_DNA"/>
</dbReference>
<dbReference type="PROSITE" id="PS52016">
    <property type="entry name" value="TONB_DEPENDENT_REC_3"/>
    <property type="match status" value="1"/>
</dbReference>
<evidence type="ECO:0000256" key="5">
    <source>
        <dbReference type="ARBA" id="ARBA00023077"/>
    </source>
</evidence>
<keyword evidence="7 8" id="KW-0998">Cell outer membrane</keyword>
<keyword evidence="10" id="KW-0732">Signal</keyword>
<feature type="signal peptide" evidence="10">
    <location>
        <begin position="1"/>
        <end position="21"/>
    </location>
</feature>
<keyword evidence="14" id="KW-1185">Reference proteome</keyword>
<sequence length="949" mass="101572">MKTNKLTSAVRLAIGAGAVTAAMPVAQLATAQEEMIEEVVITGSRIKRPDLEAVSPYTTIGAEEFALSGTINVEQKLAELPSTLPSFGPSSNNPGDGTARVDLRGLGTSRTLVLVNGRRWIPATQSGVVDLNTIPGTLIKRVDVVTGGASAVYGSDAIAGVVNFNMIDDFEGVEITGLYDMTSDSDAEKYNIDITMGGNFAEGRGNAVIYASYSKREALFQGDRKFSNVALTENTDANGRPILSPGGSSGVPGTRLFDNPTDPVTGNSLGTFGPNGEALPWVEPDSRFNYAPDNFLQLPQERYLISAFSHYDVNEKVRAYGEFAYSYNKVPQELAPTPAFTTVEINPDSAFFSTEAQRALDTIRTDTNGDGVVNGDDNALGFIGRRMVENGSRQSIDVRDAFRVLVGADGDISDNWSYDAYYSYSNLDQSNSLNNDVSASRFIQAVATNDAGTACQDPSGGCVPMNIFGAGNISQAAVDFVNIGATNVTSISQEVLSASVFGDLWTIPSADYPVAVVLGYEHRSDESSYRPDTFLASGDVLGFNAGEATAGRYKASEFFAEVSIPLLSDKPFAEDLTLWGAARTSDYSNLDDRVNSFATAVNWSPLESFKLRFGYQEAVRAPNVSELFLGQSNGFPGADDPCSVGGFQPGVTDVGLCVASGVNPADVGKFTQANSQIEGRFGGNPDLEEETSNTYTVGFVWQPLDSLDITVDYYDIEVEDAISVLGGSVTNVLDLCYNVVQNAGSDFCTAINRRADGNVDRVDVLNANIGKIETSGVDFNLYYSTDFGFGFGGNGSTLGINFNSTWLDEFDVTPVAELGDRVDVCAGNFGNTCGSPLPEIQWNTRATWQSGGWTFSGLLRYIGETDDDQIENGGVAKGELAAPTIGDEYYLDLTVAYAFERGLNLSFGAENVLDTEPTKLGDSQEQANTFPSTYSLFGPRYFVSAAYKF</sequence>
<dbReference type="InterPro" id="IPR037066">
    <property type="entry name" value="Plug_dom_sf"/>
</dbReference>
<evidence type="ECO:0000256" key="9">
    <source>
        <dbReference type="RuleBase" id="RU003357"/>
    </source>
</evidence>
<dbReference type="PANTHER" id="PTHR47234:SF2">
    <property type="entry name" value="TONB-DEPENDENT RECEPTOR"/>
    <property type="match status" value="1"/>
</dbReference>
<reference evidence="13" key="1">
    <citation type="submission" date="2019-02" db="EMBL/GenBank/DDBJ databases">
        <authorList>
            <person name="Li S.-H."/>
        </authorList>
    </citation>
    <scope>NUCLEOTIDE SEQUENCE</scope>
    <source>
        <strain evidence="13">IMCC8485</strain>
    </source>
</reference>
<dbReference type="PANTHER" id="PTHR47234">
    <property type="match status" value="1"/>
</dbReference>
<keyword evidence="5 9" id="KW-0798">TonB box</keyword>
<evidence type="ECO:0000256" key="7">
    <source>
        <dbReference type="ARBA" id="ARBA00023237"/>
    </source>
</evidence>
<name>A0ABT3SUF1_9GAMM</name>
<keyword evidence="2 8" id="KW-0813">Transport</keyword>
<feature type="domain" description="TonB-dependent receptor plug" evidence="12">
    <location>
        <begin position="52"/>
        <end position="161"/>
    </location>
</feature>
<feature type="domain" description="TonB-dependent receptor-like beta-barrel" evidence="11">
    <location>
        <begin position="364"/>
        <end position="912"/>
    </location>
</feature>
<evidence type="ECO:0000256" key="3">
    <source>
        <dbReference type="ARBA" id="ARBA00022452"/>
    </source>
</evidence>
<accession>A0ABT3SUF1</accession>
<dbReference type="Proteomes" id="UP001143307">
    <property type="component" value="Unassembled WGS sequence"/>
</dbReference>
<comment type="similarity">
    <text evidence="8 9">Belongs to the TonB-dependent receptor family.</text>
</comment>
<dbReference type="InterPro" id="IPR036942">
    <property type="entry name" value="Beta-barrel_TonB_sf"/>
</dbReference>
<dbReference type="Gene3D" id="2.40.170.20">
    <property type="entry name" value="TonB-dependent receptor, beta-barrel domain"/>
    <property type="match status" value="1"/>
</dbReference>
<keyword evidence="4 8" id="KW-0812">Transmembrane</keyword>
<dbReference type="InterPro" id="IPR012910">
    <property type="entry name" value="Plug_dom"/>
</dbReference>
<evidence type="ECO:0000259" key="12">
    <source>
        <dbReference type="Pfam" id="PF07715"/>
    </source>
</evidence>
<evidence type="ECO:0000313" key="13">
    <source>
        <dbReference type="EMBL" id="MCX2973617.1"/>
    </source>
</evidence>
<evidence type="ECO:0000256" key="8">
    <source>
        <dbReference type="PROSITE-ProRule" id="PRU01360"/>
    </source>
</evidence>
<dbReference type="InterPro" id="IPR039426">
    <property type="entry name" value="TonB-dep_rcpt-like"/>
</dbReference>
<proteinExistence type="inferred from homology"/>
<evidence type="ECO:0000256" key="2">
    <source>
        <dbReference type="ARBA" id="ARBA00022448"/>
    </source>
</evidence>
<feature type="chain" id="PRO_5046075230" evidence="10">
    <location>
        <begin position="22"/>
        <end position="949"/>
    </location>
</feature>
<evidence type="ECO:0000256" key="4">
    <source>
        <dbReference type="ARBA" id="ARBA00022692"/>
    </source>
</evidence>
<keyword evidence="6 8" id="KW-0472">Membrane</keyword>
<keyword evidence="3 8" id="KW-1134">Transmembrane beta strand</keyword>
<dbReference type="Pfam" id="PF07715">
    <property type="entry name" value="Plug"/>
    <property type="match status" value="1"/>
</dbReference>
<comment type="caution">
    <text evidence="13">The sequence shown here is derived from an EMBL/GenBank/DDBJ whole genome shotgun (WGS) entry which is preliminary data.</text>
</comment>
<evidence type="ECO:0000256" key="1">
    <source>
        <dbReference type="ARBA" id="ARBA00004571"/>
    </source>
</evidence>
<evidence type="ECO:0000256" key="10">
    <source>
        <dbReference type="SAM" id="SignalP"/>
    </source>
</evidence>
<comment type="subcellular location">
    <subcellularLocation>
        <location evidence="1 8">Cell outer membrane</location>
        <topology evidence="1 8">Multi-pass membrane protein</topology>
    </subcellularLocation>
</comment>